<dbReference type="InterPro" id="IPR000257">
    <property type="entry name" value="Uroporphyrinogen_deCOase"/>
</dbReference>
<keyword evidence="4 7" id="KW-0210">Decarboxylase</keyword>
<dbReference type="Gene3D" id="3.20.20.210">
    <property type="match status" value="1"/>
</dbReference>
<accession>A0ABZ0UM61</accession>
<comment type="pathway">
    <text evidence="1 7 8">Porphyrin-containing compound metabolism; protoporphyrin-IX biosynthesis; coproporphyrinogen-III from 5-aminolevulinate: step 4/4.</text>
</comment>
<keyword evidence="7" id="KW-0963">Cytoplasm</keyword>
<dbReference type="PROSITE" id="PS00906">
    <property type="entry name" value="UROD_1"/>
    <property type="match status" value="1"/>
</dbReference>
<evidence type="ECO:0000256" key="6">
    <source>
        <dbReference type="ARBA" id="ARBA00023244"/>
    </source>
</evidence>
<keyword evidence="5 7" id="KW-0456">Lyase</keyword>
<comment type="catalytic activity">
    <reaction evidence="7 8">
        <text>uroporphyrinogen III + 4 H(+) = coproporphyrinogen III + 4 CO2</text>
        <dbReference type="Rhea" id="RHEA:19865"/>
        <dbReference type="ChEBI" id="CHEBI:15378"/>
        <dbReference type="ChEBI" id="CHEBI:16526"/>
        <dbReference type="ChEBI" id="CHEBI:57308"/>
        <dbReference type="ChEBI" id="CHEBI:57309"/>
        <dbReference type="EC" id="4.1.1.37"/>
    </reaction>
</comment>
<reference evidence="11 12" key="1">
    <citation type="submission" date="2022-11" db="EMBL/GenBank/DDBJ databases">
        <title>Host association and intracellularity evolved multiple times independently in the Rickettsiales.</title>
        <authorList>
            <person name="Castelli M."/>
            <person name="Nardi T."/>
            <person name="Gammuto L."/>
            <person name="Bellinzona G."/>
            <person name="Sabaneyeva E."/>
            <person name="Potekhin A."/>
            <person name="Serra V."/>
            <person name="Petroni G."/>
            <person name="Sassera D."/>
        </authorList>
    </citation>
    <scope>NUCLEOTIDE SEQUENCE [LARGE SCALE GENOMIC DNA]</scope>
    <source>
        <strain evidence="11 12">NDG2</strain>
    </source>
</reference>
<dbReference type="Pfam" id="PF01208">
    <property type="entry name" value="URO-D"/>
    <property type="match status" value="1"/>
</dbReference>
<comment type="caution">
    <text evidence="7">Lacks conserved residue(s) required for the propagation of feature annotation.</text>
</comment>
<comment type="similarity">
    <text evidence="2 7 9">Belongs to the uroporphyrinogen decarboxylase family.</text>
</comment>
<comment type="function">
    <text evidence="7">Catalyzes the decarboxylation of four acetate groups of uroporphyrinogen-III to yield coproporphyrinogen-III.</text>
</comment>
<dbReference type="SUPFAM" id="SSF51726">
    <property type="entry name" value="UROD/MetE-like"/>
    <property type="match status" value="1"/>
</dbReference>
<dbReference type="PANTHER" id="PTHR21091:SF169">
    <property type="entry name" value="UROPORPHYRINOGEN DECARBOXYLASE"/>
    <property type="match status" value="1"/>
</dbReference>
<evidence type="ECO:0000259" key="10">
    <source>
        <dbReference type="PROSITE" id="PS00906"/>
    </source>
</evidence>
<dbReference type="HAMAP" id="MF_00218">
    <property type="entry name" value="URO_D"/>
    <property type="match status" value="1"/>
</dbReference>
<feature type="binding site" evidence="7">
    <location>
        <position position="210"/>
    </location>
    <ligand>
        <name>substrate</name>
    </ligand>
</feature>
<organism evidence="11 12">
    <name type="scientific">Candidatus Bandiella euplotis</name>
    <dbReference type="NCBI Taxonomy" id="1664265"/>
    <lineage>
        <taxon>Bacteria</taxon>
        <taxon>Pseudomonadati</taxon>
        <taxon>Pseudomonadota</taxon>
        <taxon>Alphaproteobacteria</taxon>
        <taxon>Rickettsiales</taxon>
        <taxon>Candidatus Midichloriaceae</taxon>
        <taxon>Candidatus Bandiella</taxon>
    </lineage>
</organism>
<dbReference type="PANTHER" id="PTHR21091">
    <property type="entry name" value="METHYLTETRAHYDROFOLATE:HOMOCYSTEINE METHYLTRANSFERASE RELATED"/>
    <property type="match status" value="1"/>
</dbReference>
<evidence type="ECO:0000256" key="9">
    <source>
        <dbReference type="RuleBase" id="RU004169"/>
    </source>
</evidence>
<evidence type="ECO:0000256" key="7">
    <source>
        <dbReference type="HAMAP-Rule" id="MF_00218"/>
    </source>
</evidence>
<proteinExistence type="inferred from homology"/>
<feature type="binding site" evidence="7">
    <location>
        <begin position="25"/>
        <end position="29"/>
    </location>
    <ligand>
        <name>substrate</name>
    </ligand>
</feature>
<name>A0ABZ0UM61_9RICK</name>
<evidence type="ECO:0000313" key="12">
    <source>
        <dbReference type="Proteomes" id="UP001327219"/>
    </source>
</evidence>
<feature type="domain" description="Uroporphyrinogen decarboxylase (URO-D)" evidence="10">
    <location>
        <begin position="20"/>
        <end position="29"/>
    </location>
</feature>
<evidence type="ECO:0000256" key="5">
    <source>
        <dbReference type="ARBA" id="ARBA00023239"/>
    </source>
</evidence>
<feature type="binding site" evidence="7">
    <location>
        <position position="75"/>
    </location>
    <ligand>
        <name>substrate</name>
    </ligand>
</feature>
<evidence type="ECO:0000256" key="8">
    <source>
        <dbReference type="RuleBase" id="RU000554"/>
    </source>
</evidence>
<protein>
    <recommendedName>
        <fullName evidence="3 7">Uroporphyrinogen decarboxylase</fullName>
        <shortName evidence="7">UPD</shortName>
        <shortName evidence="7">URO-D</shortName>
        <ecNumber evidence="3 7">4.1.1.37</ecNumber>
    </recommendedName>
</protein>
<gene>
    <name evidence="7" type="primary">hemE</name>
    <name evidence="11" type="ORF">Bandiella_01367</name>
</gene>
<evidence type="ECO:0000256" key="4">
    <source>
        <dbReference type="ARBA" id="ARBA00022793"/>
    </source>
</evidence>
<feature type="site" description="Transition state stabilizer" evidence="7">
    <location>
        <position position="75"/>
    </location>
</feature>
<dbReference type="NCBIfam" id="TIGR01464">
    <property type="entry name" value="hemE"/>
    <property type="match status" value="1"/>
</dbReference>
<dbReference type="InterPro" id="IPR006361">
    <property type="entry name" value="Uroporphyrinogen_deCO2ase_HemE"/>
</dbReference>
<dbReference type="EC" id="4.1.1.37" evidence="3 7"/>
<dbReference type="EMBL" id="CP110820">
    <property type="protein sequence ID" value="WPX97221.1"/>
    <property type="molecule type" value="Genomic_DNA"/>
</dbReference>
<evidence type="ECO:0000313" key="11">
    <source>
        <dbReference type="EMBL" id="WPX97221.1"/>
    </source>
</evidence>
<dbReference type="InterPro" id="IPR038071">
    <property type="entry name" value="UROD/MetE-like_sf"/>
</dbReference>
<comment type="subunit">
    <text evidence="7">Homodimer.</text>
</comment>
<dbReference type="Proteomes" id="UP001327219">
    <property type="component" value="Chromosome"/>
</dbReference>
<keyword evidence="12" id="KW-1185">Reference proteome</keyword>
<evidence type="ECO:0000256" key="2">
    <source>
        <dbReference type="ARBA" id="ARBA00009935"/>
    </source>
</evidence>
<sequence>MSNNKLLINEVVYGPSQTTPIWFMRQAGRYLKEYMEEKSKHKSFLDMCLNSDSMKEITLQPLRRFDLDAAIIFSDILIVPLSMKLKLDFIKGSGPVFLSKDLDERLNQVEKSEEAFDVYDKVFEGIRKIKEEIDQKHKSKAIIGFAGSPFTVACYVIQGRGDKDFSEVRKLYFNDKKRFLRIIEILTRETIKYLKGQIDQGVEVVKLFDSWSGILAEDEFEELVIKPNQKIVNELKNYKKNIITNTFPKGSGVKYKRFLEMVDTDIIAIDHTMPKEWVRDNLQGKATIQGNLDNAILLAENADIKGEVTKILDVFSKGKFIFNLGHGILPSSMVEKVEEVVKVVREYDRRK</sequence>
<evidence type="ECO:0000256" key="3">
    <source>
        <dbReference type="ARBA" id="ARBA00012288"/>
    </source>
</evidence>
<feature type="binding site" evidence="7">
    <location>
        <position position="326"/>
    </location>
    <ligand>
        <name>substrate</name>
    </ligand>
</feature>
<comment type="subcellular location">
    <subcellularLocation>
        <location evidence="7">Cytoplasm</location>
    </subcellularLocation>
</comment>
<keyword evidence="6 7" id="KW-0627">Porphyrin biosynthesis</keyword>
<evidence type="ECO:0000256" key="1">
    <source>
        <dbReference type="ARBA" id="ARBA00004804"/>
    </source>
</evidence>
<dbReference type="RefSeq" id="WP_323732809.1">
    <property type="nucleotide sequence ID" value="NZ_CP110820.1"/>
</dbReference>
<feature type="binding site" evidence="7">
    <location>
        <position position="155"/>
    </location>
    <ligand>
        <name>substrate</name>
    </ligand>
</feature>